<dbReference type="InterPro" id="IPR013325">
    <property type="entry name" value="RNA_pol_sigma_r2"/>
</dbReference>
<dbReference type="Proteomes" id="UP001500665">
    <property type="component" value="Unassembled WGS sequence"/>
</dbReference>
<evidence type="ECO:0000256" key="3">
    <source>
        <dbReference type="ARBA" id="ARBA00023082"/>
    </source>
</evidence>
<protein>
    <submittedName>
        <fullName evidence="8">Sigma-70 family RNA polymerase sigma factor</fullName>
    </submittedName>
</protein>
<keyword evidence="9" id="KW-1185">Reference proteome</keyword>
<evidence type="ECO:0000259" key="6">
    <source>
        <dbReference type="Pfam" id="PF04542"/>
    </source>
</evidence>
<feature type="domain" description="RNA polymerase sigma factor 70 region 4 type 2" evidence="7">
    <location>
        <begin position="100"/>
        <end position="152"/>
    </location>
</feature>
<dbReference type="InterPro" id="IPR007627">
    <property type="entry name" value="RNA_pol_sigma70_r2"/>
</dbReference>
<name>A0ABN1Q5D2_9ACTN</name>
<comment type="caution">
    <text evidence="8">The sequence shown here is derived from an EMBL/GenBank/DDBJ whole genome shotgun (WGS) entry which is preliminary data.</text>
</comment>
<feature type="domain" description="RNA polymerase sigma-70 region 2" evidence="6">
    <location>
        <begin position="10"/>
        <end position="74"/>
    </location>
</feature>
<dbReference type="Gene3D" id="1.10.10.10">
    <property type="entry name" value="Winged helix-like DNA-binding domain superfamily/Winged helix DNA-binding domain"/>
    <property type="match status" value="1"/>
</dbReference>
<evidence type="ECO:0000256" key="5">
    <source>
        <dbReference type="ARBA" id="ARBA00023163"/>
    </source>
</evidence>
<keyword evidence="4" id="KW-0238">DNA-binding</keyword>
<dbReference type="InterPro" id="IPR039425">
    <property type="entry name" value="RNA_pol_sigma-70-like"/>
</dbReference>
<dbReference type="Gene3D" id="1.10.1740.10">
    <property type="match status" value="1"/>
</dbReference>
<keyword evidence="3" id="KW-0731">Sigma factor</keyword>
<dbReference type="InterPro" id="IPR014284">
    <property type="entry name" value="RNA_pol_sigma-70_dom"/>
</dbReference>
<dbReference type="SUPFAM" id="SSF88659">
    <property type="entry name" value="Sigma3 and sigma4 domains of RNA polymerase sigma factors"/>
    <property type="match status" value="1"/>
</dbReference>
<dbReference type="InterPro" id="IPR036388">
    <property type="entry name" value="WH-like_DNA-bd_sf"/>
</dbReference>
<gene>
    <name evidence="8" type="ORF">GCM10009550_04800</name>
</gene>
<evidence type="ECO:0000313" key="8">
    <source>
        <dbReference type="EMBL" id="GAA0937741.1"/>
    </source>
</evidence>
<dbReference type="PANTHER" id="PTHR43133:SF8">
    <property type="entry name" value="RNA POLYMERASE SIGMA FACTOR HI_1459-RELATED"/>
    <property type="match status" value="1"/>
</dbReference>
<dbReference type="Pfam" id="PF08281">
    <property type="entry name" value="Sigma70_r4_2"/>
    <property type="match status" value="1"/>
</dbReference>
<dbReference type="EMBL" id="BAAAHH010000001">
    <property type="protein sequence ID" value="GAA0937741.1"/>
    <property type="molecule type" value="Genomic_DNA"/>
</dbReference>
<dbReference type="Pfam" id="PF04542">
    <property type="entry name" value="Sigma70_r2"/>
    <property type="match status" value="1"/>
</dbReference>
<keyword evidence="2" id="KW-0805">Transcription regulation</keyword>
<dbReference type="InterPro" id="IPR013324">
    <property type="entry name" value="RNA_pol_sigma_r3/r4-like"/>
</dbReference>
<comment type="similarity">
    <text evidence="1">Belongs to the sigma-70 factor family. ECF subfamily.</text>
</comment>
<evidence type="ECO:0000313" key="9">
    <source>
        <dbReference type="Proteomes" id="UP001500665"/>
    </source>
</evidence>
<dbReference type="SUPFAM" id="SSF88946">
    <property type="entry name" value="Sigma2 domain of RNA polymerase sigma factors"/>
    <property type="match status" value="1"/>
</dbReference>
<dbReference type="NCBIfam" id="TIGR02937">
    <property type="entry name" value="sigma70-ECF"/>
    <property type="match status" value="1"/>
</dbReference>
<dbReference type="InterPro" id="IPR013249">
    <property type="entry name" value="RNA_pol_sigma70_r4_t2"/>
</dbReference>
<evidence type="ECO:0000256" key="2">
    <source>
        <dbReference type="ARBA" id="ARBA00023015"/>
    </source>
</evidence>
<reference evidence="8 9" key="1">
    <citation type="journal article" date="2019" name="Int. J. Syst. Evol. Microbiol.">
        <title>The Global Catalogue of Microorganisms (GCM) 10K type strain sequencing project: providing services to taxonomists for standard genome sequencing and annotation.</title>
        <authorList>
            <consortium name="The Broad Institute Genomics Platform"/>
            <consortium name="The Broad Institute Genome Sequencing Center for Infectious Disease"/>
            <person name="Wu L."/>
            <person name="Ma J."/>
        </authorList>
    </citation>
    <scope>NUCLEOTIDE SEQUENCE [LARGE SCALE GENOMIC DNA]</scope>
    <source>
        <strain evidence="8 9">JCM 10696</strain>
    </source>
</reference>
<evidence type="ECO:0000259" key="7">
    <source>
        <dbReference type="Pfam" id="PF08281"/>
    </source>
</evidence>
<keyword evidence="5" id="KW-0804">Transcription</keyword>
<proteinExistence type="inferred from homology"/>
<evidence type="ECO:0000256" key="4">
    <source>
        <dbReference type="ARBA" id="ARBA00023125"/>
    </source>
</evidence>
<dbReference type="PANTHER" id="PTHR43133">
    <property type="entry name" value="RNA POLYMERASE ECF-TYPE SIGMA FACTO"/>
    <property type="match status" value="1"/>
</dbReference>
<dbReference type="RefSeq" id="WP_344236151.1">
    <property type="nucleotide sequence ID" value="NZ_BAAAHH010000001.1"/>
</dbReference>
<organism evidence="8 9">
    <name type="scientific">Actinocorallia libanotica</name>
    <dbReference type="NCBI Taxonomy" id="46162"/>
    <lineage>
        <taxon>Bacteria</taxon>
        <taxon>Bacillati</taxon>
        <taxon>Actinomycetota</taxon>
        <taxon>Actinomycetes</taxon>
        <taxon>Streptosporangiales</taxon>
        <taxon>Thermomonosporaceae</taxon>
        <taxon>Actinocorallia</taxon>
    </lineage>
</organism>
<evidence type="ECO:0000256" key="1">
    <source>
        <dbReference type="ARBA" id="ARBA00010641"/>
    </source>
</evidence>
<sequence>MDPAERFTALYDECHPKVFAYAVTVAGRDLAEEVAGETFCIAWRRFADLPDPPLPWLLGVARNVARKNFRDEARQDSLARELRGWATPEDDVGEQVAERAELLHRLAALSEADREALTLIAWHGLSAAEAARVVGCSKAAFFVRLHRARKRLARPAPPALAALIPEAT</sequence>
<accession>A0ABN1Q5D2</accession>